<evidence type="ECO:0000256" key="4">
    <source>
        <dbReference type="ARBA" id="ARBA00023136"/>
    </source>
</evidence>
<feature type="site" description="Important for catalytic activity" evidence="7">
    <location>
        <position position="414"/>
    </location>
</feature>
<dbReference type="Pfam" id="PF02618">
    <property type="entry name" value="YceG"/>
    <property type="match status" value="1"/>
</dbReference>
<dbReference type="HAMAP" id="MF_02065">
    <property type="entry name" value="MltG"/>
    <property type="match status" value="1"/>
</dbReference>
<accession>A0A9D1CTC2</accession>
<comment type="function">
    <text evidence="7">Functions as a peptidoglycan terminase that cleaves nascent peptidoglycan strands endolytically to terminate their elongation.</text>
</comment>
<feature type="region of interest" description="Disordered" evidence="8">
    <location>
        <begin position="118"/>
        <end position="152"/>
    </location>
</feature>
<comment type="similarity">
    <text evidence="7">Belongs to the transglycosylase MltG family.</text>
</comment>
<reference evidence="9" key="2">
    <citation type="journal article" date="2021" name="PeerJ">
        <title>Extensive microbial diversity within the chicken gut microbiome revealed by metagenomics and culture.</title>
        <authorList>
            <person name="Gilroy R."/>
            <person name="Ravi A."/>
            <person name="Getino M."/>
            <person name="Pursley I."/>
            <person name="Horton D.L."/>
            <person name="Alikhan N.F."/>
            <person name="Baker D."/>
            <person name="Gharbi K."/>
            <person name="Hall N."/>
            <person name="Watson M."/>
            <person name="Adriaenssens E.M."/>
            <person name="Foster-Nyarko E."/>
            <person name="Jarju S."/>
            <person name="Secka A."/>
            <person name="Antonio M."/>
            <person name="Oren A."/>
            <person name="Chaudhuri R.R."/>
            <person name="La Ragione R."/>
            <person name="Hildebrand F."/>
            <person name="Pallen M.J."/>
        </authorList>
    </citation>
    <scope>NUCLEOTIDE SEQUENCE</scope>
    <source>
        <strain evidence="9">ChiBcolR7-354</strain>
    </source>
</reference>
<dbReference type="EMBL" id="DVGA01000034">
    <property type="protein sequence ID" value="HIQ78245.1"/>
    <property type="molecule type" value="Genomic_DNA"/>
</dbReference>
<comment type="subcellular location">
    <subcellularLocation>
        <location evidence="7">Cell membrane</location>
        <topology evidence="7">Single-pass membrane protein</topology>
    </subcellularLocation>
</comment>
<feature type="compositionally biased region" description="Low complexity" evidence="8">
    <location>
        <begin position="61"/>
        <end position="72"/>
    </location>
</feature>
<evidence type="ECO:0000256" key="2">
    <source>
        <dbReference type="ARBA" id="ARBA00022692"/>
    </source>
</evidence>
<feature type="region of interest" description="Disordered" evidence="8">
    <location>
        <begin position="1"/>
        <end position="106"/>
    </location>
</feature>
<dbReference type="GO" id="GO:0009252">
    <property type="term" value="P:peptidoglycan biosynthetic process"/>
    <property type="evidence" value="ECO:0007669"/>
    <property type="project" value="UniProtKB-UniRule"/>
</dbReference>
<evidence type="ECO:0000256" key="1">
    <source>
        <dbReference type="ARBA" id="ARBA00022475"/>
    </source>
</evidence>
<dbReference type="InterPro" id="IPR003770">
    <property type="entry name" value="MLTG-like"/>
</dbReference>
<keyword evidence="3 7" id="KW-1133">Transmembrane helix</keyword>
<reference evidence="9" key="1">
    <citation type="submission" date="2020-10" db="EMBL/GenBank/DDBJ databases">
        <authorList>
            <person name="Gilroy R."/>
        </authorList>
    </citation>
    <scope>NUCLEOTIDE SEQUENCE</scope>
    <source>
        <strain evidence="9">ChiBcolR7-354</strain>
    </source>
</reference>
<sequence>MQNDFDRLNEIFGVSGSGSGADGDVRNVNGGTEPPAVPAQEDGYGLPDGPEREQLTEDAYPAQEELGEPAPEGAEEDSGAGAEYPEEADAGDGEEEYSDTEADESERRAMGLLRKLDSMIYDPEKHEQRAEERKKRRAERRRAEEEDDELEERDFRPIRQRRDGKIGCMGGIMYFAFVISVSVILAALGWMAAMDVLALNKPELTAVITLPDEIFSEVEVEITDSDGNVTGTRTDLAADIDYVADVLKSAGLIEYKPLFKFFCRISNAATDIDPGTYELNTTYDYNALVLRMRESSAIQVTVELMFPEGSTMAEIFERLEENGVSTVEELEDAAANYVFNYSFLDPTLGDAQRMEGYLFPDTYQFYQDEQASSVINKFLQNFNTRITTDMLNQADNRGMELRDVITVASMIEAEAANDEERPVIASVIYNRLNAGMPLQIDATVMYALGEHKEYLTVEDTQVQSPYNTYLNTGLPAGPICNPGLSSINAALNPGQTDYLYYALDTESGTHRFFSSYEEFEAFTATQDYTGATVNE</sequence>
<protein>
    <recommendedName>
        <fullName evidence="7">Endolytic murein transglycosylase</fullName>
        <ecNumber evidence="7">4.2.2.29</ecNumber>
    </recommendedName>
    <alternativeName>
        <fullName evidence="7">Peptidoglycan lytic transglycosylase</fullName>
    </alternativeName>
    <alternativeName>
        <fullName evidence="7">Peptidoglycan polymerization terminase</fullName>
    </alternativeName>
</protein>
<dbReference type="CDD" id="cd08010">
    <property type="entry name" value="MltG_like"/>
    <property type="match status" value="1"/>
</dbReference>
<dbReference type="Proteomes" id="UP000824262">
    <property type="component" value="Unassembled WGS sequence"/>
</dbReference>
<dbReference type="EC" id="4.2.2.29" evidence="7"/>
<keyword evidence="4 7" id="KW-0472">Membrane</keyword>
<feature type="transmembrane region" description="Helical" evidence="7">
    <location>
        <begin position="166"/>
        <end position="192"/>
    </location>
</feature>
<feature type="compositionally biased region" description="Basic and acidic residues" evidence="8">
    <location>
        <begin position="118"/>
        <end position="133"/>
    </location>
</feature>
<dbReference type="GO" id="GO:0071555">
    <property type="term" value="P:cell wall organization"/>
    <property type="evidence" value="ECO:0007669"/>
    <property type="project" value="UniProtKB-KW"/>
</dbReference>
<evidence type="ECO:0000256" key="8">
    <source>
        <dbReference type="SAM" id="MobiDB-lite"/>
    </source>
</evidence>
<evidence type="ECO:0000256" key="5">
    <source>
        <dbReference type="ARBA" id="ARBA00023239"/>
    </source>
</evidence>
<evidence type="ECO:0000313" key="9">
    <source>
        <dbReference type="EMBL" id="HIQ78245.1"/>
    </source>
</evidence>
<dbReference type="GO" id="GO:0005886">
    <property type="term" value="C:plasma membrane"/>
    <property type="evidence" value="ECO:0007669"/>
    <property type="project" value="UniProtKB-SubCell"/>
</dbReference>
<gene>
    <name evidence="7 9" type="primary">mltG</name>
    <name evidence="9" type="ORF">IAB77_03185</name>
</gene>
<evidence type="ECO:0000256" key="7">
    <source>
        <dbReference type="HAMAP-Rule" id="MF_02065"/>
    </source>
</evidence>
<keyword evidence="1 7" id="KW-1003">Cell membrane</keyword>
<keyword evidence="2 7" id="KW-0812">Transmembrane</keyword>
<dbReference type="PANTHER" id="PTHR30518:SF2">
    <property type="entry name" value="ENDOLYTIC MUREIN TRANSGLYCOSYLASE"/>
    <property type="match status" value="1"/>
</dbReference>
<comment type="caution">
    <text evidence="9">The sequence shown here is derived from an EMBL/GenBank/DDBJ whole genome shotgun (WGS) entry which is preliminary data.</text>
</comment>
<organism evidence="9 10">
    <name type="scientific">Candidatus Scatomorpha intestinavium</name>
    <dbReference type="NCBI Taxonomy" id="2840922"/>
    <lineage>
        <taxon>Bacteria</taxon>
        <taxon>Bacillati</taxon>
        <taxon>Bacillota</taxon>
        <taxon>Clostridia</taxon>
        <taxon>Eubacteriales</taxon>
        <taxon>Candidatus Scatomorpha</taxon>
    </lineage>
</organism>
<feature type="compositionally biased region" description="Acidic residues" evidence="8">
    <location>
        <begin position="73"/>
        <end position="104"/>
    </location>
</feature>
<keyword evidence="5 7" id="KW-0456">Lyase</keyword>
<comment type="catalytic activity">
    <reaction evidence="7">
        <text>a peptidoglycan chain = a peptidoglycan chain with N-acetyl-1,6-anhydromuramyl-[peptide] at the reducing end + a peptidoglycan chain with N-acetylglucosamine at the non-reducing end.</text>
        <dbReference type="EC" id="4.2.2.29"/>
    </reaction>
</comment>
<dbReference type="Gene3D" id="3.30.1490.480">
    <property type="entry name" value="Endolytic murein transglycosylase"/>
    <property type="match status" value="1"/>
</dbReference>
<dbReference type="AlphaFoldDB" id="A0A9D1CTC2"/>
<evidence type="ECO:0000256" key="3">
    <source>
        <dbReference type="ARBA" id="ARBA00022989"/>
    </source>
</evidence>
<dbReference type="PANTHER" id="PTHR30518">
    <property type="entry name" value="ENDOLYTIC MUREIN TRANSGLYCOSYLASE"/>
    <property type="match status" value="1"/>
</dbReference>
<dbReference type="GO" id="GO:0008932">
    <property type="term" value="F:lytic endotransglycosylase activity"/>
    <property type="evidence" value="ECO:0007669"/>
    <property type="project" value="UniProtKB-UniRule"/>
</dbReference>
<dbReference type="NCBIfam" id="TIGR00247">
    <property type="entry name" value="endolytic transglycosylase MltG"/>
    <property type="match status" value="1"/>
</dbReference>
<proteinExistence type="inferred from homology"/>
<evidence type="ECO:0000256" key="6">
    <source>
        <dbReference type="ARBA" id="ARBA00023316"/>
    </source>
</evidence>
<name>A0A9D1CTC2_9FIRM</name>
<keyword evidence="6 7" id="KW-0961">Cell wall biogenesis/degradation</keyword>
<evidence type="ECO:0000313" key="10">
    <source>
        <dbReference type="Proteomes" id="UP000824262"/>
    </source>
</evidence>